<reference evidence="3 4" key="1">
    <citation type="submission" date="2018-01" db="EMBL/GenBank/DDBJ databases">
        <title>The draft genome sequence of Halioglobus lutimaris HF004.</title>
        <authorList>
            <person name="Du Z.-J."/>
            <person name="Shi M.-J."/>
        </authorList>
    </citation>
    <scope>NUCLEOTIDE SEQUENCE [LARGE SCALE GENOMIC DNA]</scope>
    <source>
        <strain evidence="3 4">HF004</strain>
    </source>
</reference>
<dbReference type="PRINTS" id="PR00081">
    <property type="entry name" value="GDHRDH"/>
</dbReference>
<dbReference type="PANTHER" id="PTHR42879">
    <property type="entry name" value="3-OXOACYL-(ACYL-CARRIER-PROTEIN) REDUCTASE"/>
    <property type="match status" value="1"/>
</dbReference>
<dbReference type="PROSITE" id="PS00061">
    <property type="entry name" value="ADH_SHORT"/>
    <property type="match status" value="1"/>
</dbReference>
<protein>
    <submittedName>
        <fullName evidence="3">SDR family NAD(P)-dependent oxidoreductase</fullName>
    </submittedName>
</protein>
<dbReference type="OrthoDB" id="9787298at2"/>
<keyword evidence="2" id="KW-0560">Oxidoreductase</keyword>
<evidence type="ECO:0000313" key="3">
    <source>
        <dbReference type="EMBL" id="PLW67024.1"/>
    </source>
</evidence>
<dbReference type="Proteomes" id="UP000235005">
    <property type="component" value="Unassembled WGS sequence"/>
</dbReference>
<dbReference type="GO" id="GO:0016491">
    <property type="term" value="F:oxidoreductase activity"/>
    <property type="evidence" value="ECO:0007669"/>
    <property type="project" value="UniProtKB-KW"/>
</dbReference>
<dbReference type="Gene3D" id="3.40.50.720">
    <property type="entry name" value="NAD(P)-binding Rossmann-like Domain"/>
    <property type="match status" value="1"/>
</dbReference>
<dbReference type="EMBL" id="PKUS01000040">
    <property type="protein sequence ID" value="PLW67024.1"/>
    <property type="molecule type" value="Genomic_DNA"/>
</dbReference>
<name>A0A2N5WXS5_9GAMM</name>
<evidence type="ECO:0000256" key="2">
    <source>
        <dbReference type="ARBA" id="ARBA00023002"/>
    </source>
</evidence>
<dbReference type="Pfam" id="PF13561">
    <property type="entry name" value="adh_short_C2"/>
    <property type="match status" value="1"/>
</dbReference>
<dbReference type="AlphaFoldDB" id="A0A2N5WXS5"/>
<dbReference type="InterPro" id="IPR036291">
    <property type="entry name" value="NAD(P)-bd_dom_sf"/>
</dbReference>
<organism evidence="3 4">
    <name type="scientific">Pseudohalioglobus lutimaris</name>
    <dbReference type="NCBI Taxonomy" id="1737061"/>
    <lineage>
        <taxon>Bacteria</taxon>
        <taxon>Pseudomonadati</taxon>
        <taxon>Pseudomonadota</taxon>
        <taxon>Gammaproteobacteria</taxon>
        <taxon>Cellvibrionales</taxon>
        <taxon>Halieaceae</taxon>
        <taxon>Pseudohalioglobus</taxon>
    </lineage>
</organism>
<evidence type="ECO:0000313" key="4">
    <source>
        <dbReference type="Proteomes" id="UP000235005"/>
    </source>
</evidence>
<accession>A0A2N5WXS5</accession>
<dbReference type="FunFam" id="3.40.50.720:FF:000173">
    <property type="entry name" value="3-oxoacyl-[acyl-carrier protein] reductase"/>
    <property type="match status" value="1"/>
</dbReference>
<dbReference type="GO" id="GO:0032787">
    <property type="term" value="P:monocarboxylic acid metabolic process"/>
    <property type="evidence" value="ECO:0007669"/>
    <property type="project" value="UniProtKB-ARBA"/>
</dbReference>
<proteinExistence type="inferred from homology"/>
<sequence>MLDLSGKTALVTGAGRGIGIGIARVLGQQGATLLINDLFENRAAAACQQLQQEGLDASALPFDATDYDAVHAAVSTCGDVDILVNNAGIPGHEGMQLESFADMSPDTWRPMIDLNLYGTLNCTHAVLPGMRERGWGRILVVSSDAGRVGTKVGVSIYGACKAAAVHFIRNLSQEVADAGITANAVALGPMDNLPEEVVEFVARGIPVKRLGTGEDVGNAIAYLASEEASWVTGQLLPVNGGLSPA</sequence>
<keyword evidence="4" id="KW-1185">Reference proteome</keyword>
<gene>
    <name evidence="3" type="ORF">C0039_19165</name>
</gene>
<dbReference type="InterPro" id="IPR020904">
    <property type="entry name" value="Sc_DH/Rdtase_CS"/>
</dbReference>
<dbReference type="InterPro" id="IPR002347">
    <property type="entry name" value="SDR_fam"/>
</dbReference>
<comment type="similarity">
    <text evidence="1">Belongs to the short-chain dehydrogenases/reductases (SDR) family.</text>
</comment>
<dbReference type="PANTHER" id="PTHR42879:SF2">
    <property type="entry name" value="3-OXOACYL-[ACYL-CARRIER-PROTEIN] REDUCTASE FABG"/>
    <property type="match status" value="1"/>
</dbReference>
<evidence type="ECO:0000256" key="1">
    <source>
        <dbReference type="ARBA" id="ARBA00006484"/>
    </source>
</evidence>
<dbReference type="SUPFAM" id="SSF51735">
    <property type="entry name" value="NAD(P)-binding Rossmann-fold domains"/>
    <property type="match status" value="1"/>
</dbReference>
<comment type="caution">
    <text evidence="3">The sequence shown here is derived from an EMBL/GenBank/DDBJ whole genome shotgun (WGS) entry which is preliminary data.</text>
</comment>
<dbReference type="PRINTS" id="PR00080">
    <property type="entry name" value="SDRFAMILY"/>
</dbReference>
<dbReference type="InterPro" id="IPR050259">
    <property type="entry name" value="SDR"/>
</dbReference>
<dbReference type="RefSeq" id="WP_076000729.1">
    <property type="nucleotide sequence ID" value="NZ_PKUS01000040.1"/>
</dbReference>